<gene>
    <name evidence="1" type="ORF">QO006_001237</name>
</gene>
<keyword evidence="2" id="KW-1185">Reference proteome</keyword>
<sequence length="243" mass="27496">MPNGFPVTLTLTAEELRHAEEAAKRLAVPVEVFARNAVLNAIRGIEAGPPRPAPHQLTHIHRKLRAQGKTLTVEELKEQGLPLYWSREWVEDQLERGHSYAEIAINAGGYQVMAVRGYLRKEHGISKFTKKTPEEIEAIRQRVREGATRVEIMQEFGLSEFGAARYFQIEDAAKELELEFRRDAGRVSWPATRQQVAETLFEGSLSRASDWLDVRVKRDWLIRVKHGLYALNPSGPGGKTPPL</sequence>
<evidence type="ECO:0000313" key="2">
    <source>
        <dbReference type="Proteomes" id="UP001232163"/>
    </source>
</evidence>
<dbReference type="GO" id="GO:0003677">
    <property type="term" value="F:DNA binding"/>
    <property type="evidence" value="ECO:0007669"/>
    <property type="project" value="UniProtKB-KW"/>
</dbReference>
<keyword evidence="1" id="KW-0238">DNA-binding</keyword>
<evidence type="ECO:0000313" key="1">
    <source>
        <dbReference type="EMBL" id="MDP9763820.1"/>
    </source>
</evidence>
<dbReference type="Proteomes" id="UP001232163">
    <property type="component" value="Unassembled WGS sequence"/>
</dbReference>
<comment type="caution">
    <text evidence="1">The sequence shown here is derived from an EMBL/GenBank/DDBJ whole genome shotgun (WGS) entry which is preliminary data.</text>
</comment>
<name>A0ABT9MB52_9DEIO</name>
<proteinExistence type="predicted"/>
<dbReference type="EMBL" id="JAURUR010000002">
    <property type="protein sequence ID" value="MDP9763820.1"/>
    <property type="molecule type" value="Genomic_DNA"/>
</dbReference>
<reference evidence="1 2" key="1">
    <citation type="submission" date="2023-07" db="EMBL/GenBank/DDBJ databases">
        <title>Genomic Encyclopedia of Type Strains, Phase IV (KMG-IV): sequencing the most valuable type-strain genomes for metagenomic binning, comparative biology and taxonomic classification.</title>
        <authorList>
            <person name="Goeker M."/>
        </authorList>
    </citation>
    <scope>NUCLEOTIDE SEQUENCE [LARGE SCALE GENOMIC DNA]</scope>
    <source>
        <strain evidence="1 2">NIO-1023</strain>
    </source>
</reference>
<dbReference type="RefSeq" id="WP_307464941.1">
    <property type="nucleotide sequence ID" value="NZ_JAURUR010000002.1"/>
</dbReference>
<protein>
    <submittedName>
        <fullName evidence="1">DNA-binding CsgD family transcriptional regulator</fullName>
    </submittedName>
</protein>
<organism evidence="1 2">
    <name type="scientific">Deinococcus enclensis</name>
    <dbReference type="NCBI Taxonomy" id="1049582"/>
    <lineage>
        <taxon>Bacteria</taxon>
        <taxon>Thermotogati</taxon>
        <taxon>Deinococcota</taxon>
        <taxon>Deinococci</taxon>
        <taxon>Deinococcales</taxon>
        <taxon>Deinococcaceae</taxon>
        <taxon>Deinococcus</taxon>
    </lineage>
</organism>
<accession>A0ABT9MB52</accession>